<name>A0A0T7H0S4_NEOGA</name>
<dbReference type="EMBL" id="CCRK01000014">
    <property type="protein sequence ID" value="CDZ53073.1"/>
    <property type="molecule type" value="Genomic_DNA"/>
</dbReference>
<dbReference type="AlphaFoldDB" id="A0A0T7H0S4"/>
<evidence type="ECO:0000313" key="1">
    <source>
        <dbReference type="EMBL" id="CDZ53073.1"/>
    </source>
</evidence>
<sequence>MSISKNGQRSGLSLLVDRRIELVKSKAAIHPDNIAIAEGTPAGASDGRSGLSKRIDVQIASMRRK</sequence>
<proteinExistence type="predicted"/>
<gene>
    <name evidence="1" type="ORF">NGAL_HAMBI1189_48050</name>
</gene>
<dbReference type="Proteomes" id="UP000039660">
    <property type="component" value="Unassembled WGS sequence"/>
</dbReference>
<protein>
    <submittedName>
        <fullName evidence="1">Uncharacterized protein</fullName>
    </submittedName>
</protein>
<organism evidence="1 2">
    <name type="scientific">Neorhizobium galegae bv. officinalis</name>
    <dbReference type="NCBI Taxonomy" id="323656"/>
    <lineage>
        <taxon>Bacteria</taxon>
        <taxon>Pseudomonadati</taxon>
        <taxon>Pseudomonadota</taxon>
        <taxon>Alphaproteobacteria</taxon>
        <taxon>Hyphomicrobiales</taxon>
        <taxon>Rhizobiaceae</taxon>
        <taxon>Rhizobium/Agrobacterium group</taxon>
        <taxon>Neorhizobium</taxon>
    </lineage>
</organism>
<reference evidence="1 2" key="1">
    <citation type="submission" date="2014-08" db="EMBL/GenBank/DDBJ databases">
        <authorList>
            <person name="Chen Y.-H."/>
        </authorList>
    </citation>
    <scope>NUCLEOTIDE SEQUENCE [LARGE SCALE GENOMIC DNA]</scope>
</reference>
<evidence type="ECO:0000313" key="2">
    <source>
        <dbReference type="Proteomes" id="UP000039660"/>
    </source>
</evidence>
<accession>A0A0T7H0S4</accession>
<dbReference type="RefSeq" id="WP_046637593.1">
    <property type="nucleotide sequence ID" value="NZ_CCRK01000014.1"/>
</dbReference>